<accession>A0A067PTG0</accession>
<proteinExistence type="inferred from homology"/>
<dbReference type="EMBL" id="KL197720">
    <property type="protein sequence ID" value="KDQ57140.1"/>
    <property type="molecule type" value="Genomic_DNA"/>
</dbReference>
<dbReference type="GO" id="GO:0005743">
    <property type="term" value="C:mitochondrial inner membrane"/>
    <property type="evidence" value="ECO:0007669"/>
    <property type="project" value="TreeGrafter"/>
</dbReference>
<dbReference type="STRING" id="933084.A0A067PTG0"/>
<comment type="pathway">
    <text evidence="2 8">Cofactor biosynthesis; ubiquinone biosynthesis.</text>
</comment>
<dbReference type="FunCoup" id="A0A067PTG0">
    <property type="interactions" value="147"/>
</dbReference>
<dbReference type="PANTHER" id="PTHR21427">
    <property type="entry name" value="UBIQUINONE BIOSYNTHESIS PROTEIN COQ9, MITOCHONDRIAL"/>
    <property type="match status" value="1"/>
</dbReference>
<dbReference type="HOGENOM" id="CLU_086708_0_0_1"/>
<dbReference type="Proteomes" id="UP000027265">
    <property type="component" value="Unassembled WGS sequence"/>
</dbReference>
<gene>
    <name evidence="10" type="ORF">JAAARDRAFT_157264</name>
</gene>
<evidence type="ECO:0000256" key="2">
    <source>
        <dbReference type="ARBA" id="ARBA00004749"/>
    </source>
</evidence>
<keyword evidence="11" id="KW-1185">Reference proteome</keyword>
<name>A0A067PTG0_9AGAM</name>
<dbReference type="GO" id="GO:0008289">
    <property type="term" value="F:lipid binding"/>
    <property type="evidence" value="ECO:0007669"/>
    <property type="project" value="UniProtKB-UniRule"/>
</dbReference>
<evidence type="ECO:0000256" key="8">
    <source>
        <dbReference type="RuleBase" id="RU366063"/>
    </source>
</evidence>
<evidence type="ECO:0000256" key="3">
    <source>
        <dbReference type="ARBA" id="ARBA00010766"/>
    </source>
</evidence>
<evidence type="ECO:0000256" key="6">
    <source>
        <dbReference type="ARBA" id="ARBA00023121"/>
    </source>
</evidence>
<keyword evidence="7 8" id="KW-0496">Mitochondrion</keyword>
<comment type="function">
    <text evidence="8">Membrane-associated protein that warps the membrane surface to access and bind aromatic isoprenes with high specificity, including ubiquinone (CoQ) isoprene intermediates and presents them directly to Coq7, therefore facilitating the Coq7-mediated hydroxylase step. Participates in the biosynthesis of coenzyme Q, also named ubiquinone, an essential lipid-soluble electron transporter for aerobic cellular respiration.</text>
</comment>
<reference evidence="11" key="1">
    <citation type="journal article" date="2014" name="Proc. Natl. Acad. Sci. U.S.A.">
        <title>Extensive sampling of basidiomycete genomes demonstrates inadequacy of the white-rot/brown-rot paradigm for wood decay fungi.</title>
        <authorList>
            <person name="Riley R."/>
            <person name="Salamov A.A."/>
            <person name="Brown D.W."/>
            <person name="Nagy L.G."/>
            <person name="Floudas D."/>
            <person name="Held B.W."/>
            <person name="Levasseur A."/>
            <person name="Lombard V."/>
            <person name="Morin E."/>
            <person name="Otillar R."/>
            <person name="Lindquist E.A."/>
            <person name="Sun H."/>
            <person name="LaButti K.M."/>
            <person name="Schmutz J."/>
            <person name="Jabbour D."/>
            <person name="Luo H."/>
            <person name="Baker S.E."/>
            <person name="Pisabarro A.G."/>
            <person name="Walton J.D."/>
            <person name="Blanchette R.A."/>
            <person name="Henrissat B."/>
            <person name="Martin F."/>
            <person name="Cullen D."/>
            <person name="Hibbett D.S."/>
            <person name="Grigoriev I.V."/>
        </authorList>
    </citation>
    <scope>NUCLEOTIDE SEQUENCE [LARGE SCALE GENOMIC DNA]</scope>
    <source>
        <strain evidence="11">MUCL 33604</strain>
    </source>
</reference>
<keyword evidence="5" id="KW-0809">Transit peptide</keyword>
<comment type="subcellular location">
    <subcellularLocation>
        <location evidence="1 8">Mitochondrion</location>
    </subcellularLocation>
</comment>
<keyword evidence="4 8" id="KW-0831">Ubiquinone biosynthesis</keyword>
<dbReference type="AlphaFoldDB" id="A0A067PTG0"/>
<protein>
    <recommendedName>
        <fullName evidence="8">Ubiquinone biosynthesis protein</fullName>
    </recommendedName>
</protein>
<evidence type="ECO:0000259" key="9">
    <source>
        <dbReference type="Pfam" id="PF08511"/>
    </source>
</evidence>
<evidence type="ECO:0000256" key="5">
    <source>
        <dbReference type="ARBA" id="ARBA00022946"/>
    </source>
</evidence>
<dbReference type="GO" id="GO:0006744">
    <property type="term" value="P:ubiquinone biosynthetic process"/>
    <property type="evidence" value="ECO:0007669"/>
    <property type="project" value="UniProtKB-UniRule"/>
</dbReference>
<evidence type="ECO:0000313" key="10">
    <source>
        <dbReference type="EMBL" id="KDQ57140.1"/>
    </source>
</evidence>
<dbReference type="UniPathway" id="UPA00232"/>
<keyword evidence="6 8" id="KW-0446">Lipid-binding</keyword>
<dbReference type="OrthoDB" id="619536at2759"/>
<evidence type="ECO:0000313" key="11">
    <source>
        <dbReference type="Proteomes" id="UP000027265"/>
    </source>
</evidence>
<dbReference type="InterPro" id="IPR013718">
    <property type="entry name" value="COQ9_C"/>
</dbReference>
<feature type="domain" description="COQ9 C-terminal" evidence="9">
    <location>
        <begin position="116"/>
        <end position="175"/>
    </location>
</feature>
<dbReference type="InterPro" id="IPR012762">
    <property type="entry name" value="Ubiq_biosynth_COQ9"/>
</dbReference>
<sequence>MRSQLLKSALPLIKDHGFTRQALSLSALSLPQPHKEPLSDSAVSALFGIGDDARRTLVEAWLDNAREEMVFGVAPNVREILRARLKCNEPVLGYLPEVFALLALPSRGLPPLDLRPALRHSFKIADDACHASGDSTVGTSWYARRISLAGVYTATELHQLTSPKTAYNFLDSLLESSSSLKASLDNGFDFANYVGRSWGGIIRSSGIL</sequence>
<comment type="similarity">
    <text evidence="3 8">Belongs to the COQ9 family.</text>
</comment>
<dbReference type="InParanoid" id="A0A067PTG0"/>
<dbReference type="Pfam" id="PF08511">
    <property type="entry name" value="COQ9"/>
    <property type="match status" value="1"/>
</dbReference>
<organism evidence="10 11">
    <name type="scientific">Jaapia argillacea MUCL 33604</name>
    <dbReference type="NCBI Taxonomy" id="933084"/>
    <lineage>
        <taxon>Eukaryota</taxon>
        <taxon>Fungi</taxon>
        <taxon>Dikarya</taxon>
        <taxon>Basidiomycota</taxon>
        <taxon>Agaricomycotina</taxon>
        <taxon>Agaricomycetes</taxon>
        <taxon>Agaricomycetidae</taxon>
        <taxon>Jaapiales</taxon>
        <taxon>Jaapiaceae</taxon>
        <taxon>Jaapia</taxon>
    </lineage>
</organism>
<evidence type="ECO:0000256" key="4">
    <source>
        <dbReference type="ARBA" id="ARBA00022688"/>
    </source>
</evidence>
<dbReference type="PANTHER" id="PTHR21427:SF19">
    <property type="entry name" value="UBIQUINONE BIOSYNTHESIS PROTEIN COQ9, MITOCHONDRIAL"/>
    <property type="match status" value="1"/>
</dbReference>
<evidence type="ECO:0000256" key="1">
    <source>
        <dbReference type="ARBA" id="ARBA00004173"/>
    </source>
</evidence>
<evidence type="ECO:0000256" key="7">
    <source>
        <dbReference type="ARBA" id="ARBA00023128"/>
    </source>
</evidence>